<reference evidence="2 3" key="1">
    <citation type="submission" date="2022-04" db="EMBL/GenBank/DDBJ databases">
        <title>The arsenic-methylating capacity of Chitinophaga filiformis YT5 during chitin decomposition.</title>
        <authorList>
            <person name="Chen G."/>
            <person name="Liang Y."/>
        </authorList>
    </citation>
    <scope>NUCLEOTIDE SEQUENCE [LARGE SCALE GENOMIC DNA]</scope>
    <source>
        <strain evidence="2 3">YT5</strain>
    </source>
</reference>
<dbReference type="InterPro" id="IPR000182">
    <property type="entry name" value="GNAT_dom"/>
</dbReference>
<gene>
    <name evidence="2" type="ORF">MYF79_21200</name>
</gene>
<dbReference type="SUPFAM" id="SSF55729">
    <property type="entry name" value="Acyl-CoA N-acyltransferases (Nat)"/>
    <property type="match status" value="1"/>
</dbReference>
<dbReference type="Proteomes" id="UP000830198">
    <property type="component" value="Chromosome"/>
</dbReference>
<keyword evidence="3" id="KW-1185">Reference proteome</keyword>
<dbReference type="Gene3D" id="3.40.630.30">
    <property type="match status" value="1"/>
</dbReference>
<dbReference type="PANTHER" id="PTHR43233">
    <property type="entry name" value="FAMILY N-ACETYLTRANSFERASE, PUTATIVE (AFU_ORTHOLOGUE AFUA_6G03350)-RELATED"/>
    <property type="match status" value="1"/>
</dbReference>
<dbReference type="RefSeq" id="WP_247809843.1">
    <property type="nucleotide sequence ID" value="NZ_CP095855.1"/>
</dbReference>
<dbReference type="InterPro" id="IPR016181">
    <property type="entry name" value="Acyl_CoA_acyltransferase"/>
</dbReference>
<feature type="domain" description="N-acetyltransferase" evidence="1">
    <location>
        <begin position="4"/>
        <end position="136"/>
    </location>
</feature>
<dbReference type="InterPro" id="IPR053144">
    <property type="entry name" value="Acetyltransferase_Butenolide"/>
</dbReference>
<evidence type="ECO:0000313" key="2">
    <source>
        <dbReference type="EMBL" id="UPK67464.1"/>
    </source>
</evidence>
<dbReference type="EMBL" id="CP095855">
    <property type="protein sequence ID" value="UPK67464.1"/>
    <property type="molecule type" value="Genomic_DNA"/>
</dbReference>
<sequence>MLDVIIKTGKENMDVTMVHRYLSEDSYWAKGISYALVDNSLANSFCVGAFIDGKQIGFGRVITDYYTFGWFADFLVLPAYQGQGVAKKMLAHILAQPWSKRLRRQMLNTSTAHGLYRQFRFKELSNPSYLMEIYRPGIHLQLQEDVL</sequence>
<accession>A0ABY4HWB9</accession>
<dbReference type="PROSITE" id="PS51186">
    <property type="entry name" value="GNAT"/>
    <property type="match status" value="1"/>
</dbReference>
<dbReference type="PANTHER" id="PTHR43233:SF1">
    <property type="entry name" value="FAMILY N-ACETYLTRANSFERASE, PUTATIVE (AFU_ORTHOLOGUE AFUA_6G03350)-RELATED"/>
    <property type="match status" value="1"/>
</dbReference>
<name>A0ABY4HWB9_CHIFI</name>
<dbReference type="CDD" id="cd04301">
    <property type="entry name" value="NAT_SF"/>
    <property type="match status" value="1"/>
</dbReference>
<dbReference type="Pfam" id="PF13508">
    <property type="entry name" value="Acetyltransf_7"/>
    <property type="match status" value="1"/>
</dbReference>
<protein>
    <submittedName>
        <fullName evidence="2">GNAT family N-acetyltransferase</fullName>
    </submittedName>
</protein>
<evidence type="ECO:0000313" key="3">
    <source>
        <dbReference type="Proteomes" id="UP000830198"/>
    </source>
</evidence>
<proteinExistence type="predicted"/>
<evidence type="ECO:0000259" key="1">
    <source>
        <dbReference type="PROSITE" id="PS51186"/>
    </source>
</evidence>
<organism evidence="2 3">
    <name type="scientific">Chitinophaga filiformis</name>
    <name type="common">Myxococcus filiformis</name>
    <name type="synonym">Flexibacter filiformis</name>
    <dbReference type="NCBI Taxonomy" id="104663"/>
    <lineage>
        <taxon>Bacteria</taxon>
        <taxon>Pseudomonadati</taxon>
        <taxon>Bacteroidota</taxon>
        <taxon>Chitinophagia</taxon>
        <taxon>Chitinophagales</taxon>
        <taxon>Chitinophagaceae</taxon>
        <taxon>Chitinophaga</taxon>
    </lineage>
</organism>